<dbReference type="PANTHER" id="PTHR36504">
    <property type="entry name" value="LIPOPOLYSACCHARIDE EXPORT SYSTEM PROTEIN LPTA"/>
    <property type="match status" value="1"/>
</dbReference>
<dbReference type="RefSeq" id="WP_171159686.1">
    <property type="nucleotide sequence ID" value="NZ_CP053073.1"/>
</dbReference>
<reference evidence="7 8" key="1">
    <citation type="submission" date="2020-04" db="EMBL/GenBank/DDBJ databases">
        <title>Usitatibacter rugosus gen. nov., sp. nov. and Usitatibacter palustris sp. nov., novel members of Usitatibacteraceae fam. nov. within the order Nitrosomonadales isolated from soil.</title>
        <authorList>
            <person name="Huber K.J."/>
            <person name="Neumann-Schaal M."/>
            <person name="Geppert A."/>
            <person name="Luckner M."/>
            <person name="Wanner G."/>
            <person name="Overmann J."/>
        </authorList>
    </citation>
    <scope>NUCLEOTIDE SEQUENCE [LARGE SCALE GENOMIC DNA]</scope>
    <source>
        <strain evidence="7 8">Swamp67</strain>
    </source>
</reference>
<evidence type="ECO:0000313" key="7">
    <source>
        <dbReference type="EMBL" id="QJR13287.1"/>
    </source>
</evidence>
<keyword evidence="1 4" id="KW-0813">Transport</keyword>
<evidence type="ECO:0000256" key="1">
    <source>
        <dbReference type="ARBA" id="ARBA00022448"/>
    </source>
</evidence>
<feature type="compositionally biased region" description="Basic and acidic residues" evidence="5">
    <location>
        <begin position="167"/>
        <end position="176"/>
    </location>
</feature>
<dbReference type="InterPro" id="IPR052037">
    <property type="entry name" value="LPS_export_LptA"/>
</dbReference>
<dbReference type="GO" id="GO:0043165">
    <property type="term" value="P:Gram-negative-bacterium-type cell outer membrane assembly"/>
    <property type="evidence" value="ECO:0007669"/>
    <property type="project" value="UniProtKB-UniRule"/>
</dbReference>
<keyword evidence="3 4" id="KW-0574">Periplasm</keyword>
<dbReference type="Proteomes" id="UP000503096">
    <property type="component" value="Chromosome"/>
</dbReference>
<dbReference type="GO" id="GO:0017089">
    <property type="term" value="F:glycolipid transfer activity"/>
    <property type="evidence" value="ECO:0007669"/>
    <property type="project" value="TreeGrafter"/>
</dbReference>
<keyword evidence="8" id="KW-1185">Reference proteome</keyword>
<dbReference type="AlphaFoldDB" id="A0A6M4H5V6"/>
<evidence type="ECO:0000256" key="5">
    <source>
        <dbReference type="SAM" id="MobiDB-lite"/>
    </source>
</evidence>
<dbReference type="GO" id="GO:0030288">
    <property type="term" value="C:outer membrane-bounded periplasmic space"/>
    <property type="evidence" value="ECO:0007669"/>
    <property type="project" value="TreeGrafter"/>
</dbReference>
<evidence type="ECO:0000313" key="8">
    <source>
        <dbReference type="Proteomes" id="UP000503096"/>
    </source>
</evidence>
<dbReference type="GO" id="GO:0001530">
    <property type="term" value="F:lipopolysaccharide binding"/>
    <property type="evidence" value="ECO:0007669"/>
    <property type="project" value="InterPro"/>
</dbReference>
<dbReference type="Pfam" id="PF03968">
    <property type="entry name" value="LptD_N"/>
    <property type="match status" value="1"/>
</dbReference>
<dbReference type="NCBIfam" id="TIGR03002">
    <property type="entry name" value="outer_YhbN_LptA"/>
    <property type="match status" value="1"/>
</dbReference>
<comment type="similarity">
    <text evidence="4">Belongs to the LptA family.</text>
</comment>
<comment type="subcellular location">
    <subcellularLocation>
        <location evidence="4">Periplasm</location>
    </subcellularLocation>
</comment>
<protein>
    <recommendedName>
        <fullName evidence="4">Lipopolysaccharide export system protein LptA</fullName>
    </recommendedName>
</protein>
<accession>A0A6M4H5V6</accession>
<keyword evidence="2 4" id="KW-0732">Signal</keyword>
<dbReference type="HAMAP" id="MF_01914">
    <property type="entry name" value="LPS_assembly_LptA"/>
    <property type="match status" value="1"/>
</dbReference>
<dbReference type="GO" id="GO:0009279">
    <property type="term" value="C:cell outer membrane"/>
    <property type="evidence" value="ECO:0007669"/>
    <property type="project" value="TreeGrafter"/>
</dbReference>
<sequence length="197" mass="21638" precursor="true">MRTIFLSLLIASGFAPLASFAEKADREKEVNVSADVLNADDKNRTSAFEGSVIVTQGTMRITAAKVTVKEDPERFKFYTAVGSPVTFRQKRDKIEDYIEGYAERAEFDDKSDMLKLYNRARLKSSQGEITGDLITYDMTRELFQVSGKGGTETVPASRVKATLMPTKKKDADKDKAPAAAPNPPLTLKPDTTSGTSN</sequence>
<feature type="signal peptide" evidence="4">
    <location>
        <begin position="1"/>
        <end position="21"/>
    </location>
</feature>
<gene>
    <name evidence="4 7" type="primary">lptA</name>
    <name evidence="7" type="ORF">DSM104440_00069</name>
</gene>
<dbReference type="KEGG" id="upl:DSM104440_00069"/>
<dbReference type="InParanoid" id="A0A6M4H5V6"/>
<dbReference type="Gene3D" id="2.60.450.10">
    <property type="entry name" value="Lipopolysaccharide (LPS) transport protein A like domain"/>
    <property type="match status" value="1"/>
</dbReference>
<name>A0A6M4H5V6_9PROT</name>
<feature type="chain" id="PRO_5027189205" description="Lipopolysaccharide export system protein LptA" evidence="4">
    <location>
        <begin position="22"/>
        <end position="197"/>
    </location>
</feature>
<dbReference type="InterPro" id="IPR005653">
    <property type="entry name" value="OstA-like_N"/>
</dbReference>
<evidence type="ECO:0000256" key="3">
    <source>
        <dbReference type="ARBA" id="ARBA00022764"/>
    </source>
</evidence>
<evidence type="ECO:0000259" key="6">
    <source>
        <dbReference type="Pfam" id="PF03968"/>
    </source>
</evidence>
<evidence type="ECO:0000256" key="4">
    <source>
        <dbReference type="HAMAP-Rule" id="MF_01914"/>
    </source>
</evidence>
<dbReference type="FunCoup" id="A0A6M4H5V6">
    <property type="interactions" value="57"/>
</dbReference>
<dbReference type="GO" id="GO:0015920">
    <property type="term" value="P:lipopolysaccharide transport"/>
    <property type="evidence" value="ECO:0007669"/>
    <property type="project" value="UniProtKB-UniRule"/>
</dbReference>
<comment type="subunit">
    <text evidence="4">Component of the lipopolysaccharide transport and assembly complex.</text>
</comment>
<dbReference type="InterPro" id="IPR014340">
    <property type="entry name" value="LptA"/>
</dbReference>
<organism evidence="7 8">
    <name type="scientific">Usitatibacter palustris</name>
    <dbReference type="NCBI Taxonomy" id="2732487"/>
    <lineage>
        <taxon>Bacteria</taxon>
        <taxon>Pseudomonadati</taxon>
        <taxon>Pseudomonadota</taxon>
        <taxon>Betaproteobacteria</taxon>
        <taxon>Nitrosomonadales</taxon>
        <taxon>Usitatibacteraceae</taxon>
        <taxon>Usitatibacter</taxon>
    </lineage>
</organism>
<feature type="domain" description="Organic solvent tolerance-like N-terminal" evidence="6">
    <location>
        <begin position="31"/>
        <end position="141"/>
    </location>
</feature>
<dbReference type="PANTHER" id="PTHR36504:SF1">
    <property type="entry name" value="LIPOPOLYSACCHARIDE EXPORT SYSTEM PROTEIN LPTA"/>
    <property type="match status" value="1"/>
</dbReference>
<proteinExistence type="inferred from homology"/>
<dbReference type="EMBL" id="CP053073">
    <property type="protein sequence ID" value="QJR13287.1"/>
    <property type="molecule type" value="Genomic_DNA"/>
</dbReference>
<comment type="function">
    <text evidence="4">Involved in the assembly of lipopolysaccharide (LPS). Required for the translocation of LPS from the inner membrane to the outer membrane.</text>
</comment>
<feature type="region of interest" description="Disordered" evidence="5">
    <location>
        <begin position="162"/>
        <end position="197"/>
    </location>
</feature>
<evidence type="ECO:0000256" key="2">
    <source>
        <dbReference type="ARBA" id="ARBA00022729"/>
    </source>
</evidence>